<dbReference type="AlphaFoldDB" id="A0A8C4Q044"/>
<feature type="region of interest" description="Disordered" evidence="2">
    <location>
        <begin position="128"/>
        <end position="165"/>
    </location>
</feature>
<dbReference type="Pfam" id="PF10291">
    <property type="entry name" value="muHD"/>
    <property type="match status" value="1"/>
</dbReference>
<dbReference type="Ensembl" id="ENSEBUT00000008471.1">
    <property type="protein sequence ID" value="ENSEBUP00000007980.1"/>
    <property type="gene ID" value="ENSEBUG00000005198.1"/>
</dbReference>
<dbReference type="OMA" id="TETVHAY"/>
<reference evidence="4" key="2">
    <citation type="submission" date="2025-09" db="UniProtKB">
        <authorList>
            <consortium name="Ensembl"/>
        </authorList>
    </citation>
    <scope>IDENTIFICATION</scope>
</reference>
<dbReference type="InterPro" id="IPR018808">
    <property type="entry name" value="Muniscin_C"/>
</dbReference>
<feature type="region of interest" description="Disordered" evidence="2">
    <location>
        <begin position="16"/>
        <end position="37"/>
    </location>
</feature>
<dbReference type="InterPro" id="IPR028565">
    <property type="entry name" value="MHD"/>
</dbReference>
<organism evidence="4 5">
    <name type="scientific">Eptatretus burgeri</name>
    <name type="common">Inshore hagfish</name>
    <dbReference type="NCBI Taxonomy" id="7764"/>
    <lineage>
        <taxon>Eukaryota</taxon>
        <taxon>Metazoa</taxon>
        <taxon>Chordata</taxon>
        <taxon>Craniata</taxon>
        <taxon>Vertebrata</taxon>
        <taxon>Cyclostomata</taxon>
        <taxon>Myxini</taxon>
        <taxon>Myxiniformes</taxon>
        <taxon>Myxinidae</taxon>
        <taxon>Eptatretinae</taxon>
        <taxon>Eptatretus</taxon>
    </lineage>
</organism>
<feature type="region of interest" description="Disordered" evidence="2">
    <location>
        <begin position="278"/>
        <end position="304"/>
    </location>
</feature>
<feature type="compositionally biased region" description="Polar residues" evidence="2">
    <location>
        <begin position="24"/>
        <end position="37"/>
    </location>
</feature>
<feature type="region of interest" description="Disordered" evidence="2">
    <location>
        <begin position="62"/>
        <end position="93"/>
    </location>
</feature>
<dbReference type="Proteomes" id="UP000694388">
    <property type="component" value="Unplaced"/>
</dbReference>
<proteinExistence type="predicted"/>
<feature type="compositionally biased region" description="Polar residues" evidence="2">
    <location>
        <begin position="295"/>
        <end position="304"/>
    </location>
</feature>
<dbReference type="Gene3D" id="2.60.40.1170">
    <property type="entry name" value="Mu homology domain, subdomain B"/>
    <property type="match status" value="2"/>
</dbReference>
<evidence type="ECO:0000259" key="3">
    <source>
        <dbReference type="PROSITE" id="PS51072"/>
    </source>
</evidence>
<evidence type="ECO:0000256" key="1">
    <source>
        <dbReference type="ARBA" id="ARBA00004283"/>
    </source>
</evidence>
<feature type="domain" description="MHD" evidence="3">
    <location>
        <begin position="312"/>
        <end position="580"/>
    </location>
</feature>
<dbReference type="InterPro" id="IPR036168">
    <property type="entry name" value="AP2_Mu_C_sf"/>
</dbReference>
<evidence type="ECO:0000256" key="2">
    <source>
        <dbReference type="SAM" id="MobiDB-lite"/>
    </source>
</evidence>
<reference evidence="4" key="1">
    <citation type="submission" date="2025-08" db="UniProtKB">
        <authorList>
            <consortium name="Ensembl"/>
        </authorList>
    </citation>
    <scope>IDENTIFICATION</scope>
</reference>
<dbReference type="SUPFAM" id="SSF49447">
    <property type="entry name" value="Second domain of Mu2 adaptin subunit (ap50) of ap2 adaptor"/>
    <property type="match status" value="1"/>
</dbReference>
<accession>A0A8C4Q044</accession>
<dbReference type="GO" id="GO:0005905">
    <property type="term" value="C:clathrin-coated pit"/>
    <property type="evidence" value="ECO:0007669"/>
    <property type="project" value="UniProtKB-SubCell"/>
</dbReference>
<name>A0A8C4Q044_EPTBU</name>
<protein>
    <recommendedName>
        <fullName evidence="3">MHD domain-containing protein</fullName>
    </recommendedName>
</protein>
<keyword evidence="5" id="KW-1185">Reference proteome</keyword>
<comment type="subcellular location">
    <subcellularLocation>
        <location evidence="1">Membrane</location>
        <location evidence="1">Clathrin-coated pit</location>
        <topology evidence="1">Peripheral membrane protein</topology>
        <orientation evidence="1">Cytoplasmic side</orientation>
    </subcellularLocation>
</comment>
<sequence>MIGGLRKRTKLGFGIKKKERDAESLNTQEGDSTASLTKQKLCNATANGFLGDIDWQRYTSPELDADGYSLPPTWQPETRDPPSSSDSDDESSVPLRLNISIRPLDDSPAATPTPGQFRACVRCLPPPPSPLRIPGGTQRQCADGSDTTEEELKNQGSDTSPFEYVKGSDDMTLGMTKISDSVEPASDGCSPHHGVNHEEEDKWTVLESHDVERGKELQVDKAVELSFDSIIDSAIHLEHDALGGVKTKTTEEKGTHHPSPSFSLHEDVTDMKEMEAIDDSGSGLPKAPLAREESGSSVASDCSHVATTTNPPLPVAVAITETVHAYFKAKLILQVTGEIIFSFPMEAPSRLATCSAPLTFFLHHTEHIQHPLLRSRILHRVPELDDKANMAFQFDIPALIEQLQEFSRKGQAKNHFNITALKYKVENHEAREAPLILSPHWTYEQAGIMQLTVKYRYNPNAFETPSDLHDVQFVTHVEGDVTSVQATPPAVWLAKQGQISWKLPELQNNNHVTGKLSAKCELKGNPGPPRVLAVRFRSDGASCSGLEVKTGSTSNFKLALVKKSVHSGRYLADACNEEVDDEEK</sequence>
<dbReference type="GeneTree" id="ENSGT00940000167985"/>
<evidence type="ECO:0000313" key="5">
    <source>
        <dbReference type="Proteomes" id="UP000694388"/>
    </source>
</evidence>
<dbReference type="PROSITE" id="PS51072">
    <property type="entry name" value="MHD"/>
    <property type="match status" value="1"/>
</dbReference>
<evidence type="ECO:0000313" key="4">
    <source>
        <dbReference type="Ensembl" id="ENSEBUP00000007980.1"/>
    </source>
</evidence>